<evidence type="ECO:0000256" key="1">
    <source>
        <dbReference type="SAM" id="SignalP"/>
    </source>
</evidence>
<dbReference type="RefSeq" id="WP_089481452.1">
    <property type="nucleotide sequence ID" value="NZ_MUGS01000058.1"/>
</dbReference>
<feature type="chain" id="PRO_5030039118" description="Secreted protein" evidence="1">
    <location>
        <begin position="25"/>
        <end position="89"/>
    </location>
</feature>
<feature type="signal peptide" evidence="1">
    <location>
        <begin position="1"/>
        <end position="24"/>
    </location>
</feature>
<dbReference type="AlphaFoldDB" id="A0A227NSK1"/>
<comment type="caution">
    <text evidence="2">The sequence shown here is derived from an EMBL/GenBank/DDBJ whole genome shotgun (WGS) entry which is preliminary data.</text>
</comment>
<evidence type="ECO:0000313" key="3">
    <source>
        <dbReference type="Proteomes" id="UP000214684"/>
    </source>
</evidence>
<sequence>MKKSSVKMLLPTAAFALAIVGAFASNPSGKTTNVSAPVQGYINNPDPCTESVECSTDQGDICTIESTNQQVFGKNASGTTCNRVLYKLN</sequence>
<proteinExistence type="predicted"/>
<evidence type="ECO:0008006" key="4">
    <source>
        <dbReference type="Google" id="ProtNLM"/>
    </source>
</evidence>
<dbReference type="Proteomes" id="UP000214684">
    <property type="component" value="Unassembled WGS sequence"/>
</dbReference>
<gene>
    <name evidence="2" type="ORF">B0A64_21015</name>
</gene>
<accession>A0A227NSK1</accession>
<keyword evidence="3" id="KW-1185">Reference proteome</keyword>
<dbReference type="Pfam" id="PF20130">
    <property type="entry name" value="DUF6520"/>
    <property type="match status" value="1"/>
</dbReference>
<evidence type="ECO:0000313" key="2">
    <source>
        <dbReference type="EMBL" id="OXE99949.1"/>
    </source>
</evidence>
<dbReference type="EMBL" id="MUGS01000058">
    <property type="protein sequence ID" value="OXE99949.1"/>
    <property type="molecule type" value="Genomic_DNA"/>
</dbReference>
<dbReference type="OrthoDB" id="1374718at2"/>
<keyword evidence="1" id="KW-0732">Signal</keyword>
<reference evidence="2 3" key="1">
    <citation type="submission" date="2016-11" db="EMBL/GenBank/DDBJ databases">
        <title>Whole genomes of Flavobacteriaceae.</title>
        <authorList>
            <person name="Stine C."/>
            <person name="Li C."/>
            <person name="Tadesse D."/>
        </authorList>
    </citation>
    <scope>NUCLEOTIDE SEQUENCE [LARGE SCALE GENOMIC DNA]</scope>
    <source>
        <strain evidence="2 3">DSM 24704</strain>
    </source>
</reference>
<dbReference type="InterPro" id="IPR045391">
    <property type="entry name" value="DUF6520"/>
</dbReference>
<protein>
    <recommendedName>
        <fullName evidence="4">Secreted protein</fullName>
    </recommendedName>
</protein>
<organism evidence="2 3">
    <name type="scientific">Flavobacterium araucananum</name>
    <dbReference type="NCBI Taxonomy" id="946678"/>
    <lineage>
        <taxon>Bacteria</taxon>
        <taxon>Pseudomonadati</taxon>
        <taxon>Bacteroidota</taxon>
        <taxon>Flavobacteriia</taxon>
        <taxon>Flavobacteriales</taxon>
        <taxon>Flavobacteriaceae</taxon>
        <taxon>Flavobacterium</taxon>
    </lineage>
</organism>
<name>A0A227NSK1_9FLAO</name>